<sequence length="877" mass="98678">MASRNTGLASPPLTPPINGDISYKKKNKNSEMKARPRKEKKDKYQNNRLSYISTTSSVNSTATRSFMSNRRSSTLPDLQNFMPIGPNGERIPVMIPDGSGGLIPYIPTTTTTTKKSTNKKKKSKSSPTINQFSPILPDSMYKIDENKESSTNSSPSTPRPREKTKSTKKKAGRRQSLLIPLNTSSISPISPLTPNSTFNAGDVSTLNNKNVPLFIIPTGPDGKIDPSTLPLPMSSSELMERQKEYEESIIEDSQSFMYSPKKKTSVDRLRHSAYRKNSVSSVKSNLTTPGNFLKGRAAAEEFVLKNKKRGKSKNNKIKIDTASLYSTESNILDGLRYRSESSPSLVKMNQGSESLYSNDNTSEYSSTNFSLKNVESNNSSASFYDEPESEINVNINDSNMNEAFDTLSPDKKDSALLLKKKIDESMEAGTTFKDADLKYGNFNYIANNIHLLPIALHETYRSNLIKIMKKSVQASQHGDTLFLLGNLYTNGFPGITSLELKNYKPNYNKAFNCYFQGYKINHQECSFSVAVCHELGLGTRTDNRKAYQIYQKASTLNHPGAMCRLGLACLNGELGMRVNLKEGVRWLRLSTMYANKEYPQAYYHLSTIYERGIPNLVIRDYKYAIQLLEKASDLGHIPSQHKLGLCYEYGRLGVEVDAKISMKYFGLAAARGHGESMFELAGWYLTGSEVYKDENKEEVEYIIEPSNETAFQWTRKAAERNLPKAEFAIGYFYDNGIGINKDPEEAMKWYYVANVHKDPKAIQKMSEKSSVYWINQFKPAELKNIENEIYSRQCNYDLIEDELNLHFVTESFHETILNCDTIKSNDKDNKNNNNKDNSNSNLSNSNSSSTSKLNDTSSVTSSKFNTPTSKNDKCLIM</sequence>
<dbReference type="PANTHER" id="PTHR46430:SF1">
    <property type="entry name" value="CHITIN SYNTHASE REGULATOR SKT5-RELATED"/>
    <property type="match status" value="1"/>
</dbReference>
<reference evidence="3 4" key="1">
    <citation type="submission" date="2016-08" db="EMBL/GenBank/DDBJ databases">
        <title>A Parts List for Fungal Cellulosomes Revealed by Comparative Genomics.</title>
        <authorList>
            <consortium name="DOE Joint Genome Institute"/>
            <person name="Haitjema C.H."/>
            <person name="Gilmore S.P."/>
            <person name="Henske J.K."/>
            <person name="Solomon K.V."/>
            <person name="De Groot R."/>
            <person name="Kuo A."/>
            <person name="Mondo S.J."/>
            <person name="Salamov A.A."/>
            <person name="Labutti K."/>
            <person name="Zhao Z."/>
            <person name="Chiniquy J."/>
            <person name="Barry K."/>
            <person name="Brewer H.M."/>
            <person name="Purvine S.O."/>
            <person name="Wright A.T."/>
            <person name="Boxma B."/>
            <person name="Van Alen T."/>
            <person name="Hackstein J.H."/>
            <person name="Baker S.E."/>
            <person name="Grigoriev I.V."/>
            <person name="O'Malley M.A."/>
        </authorList>
    </citation>
    <scope>NUCLEOTIDE SEQUENCE [LARGE SCALE GENOMIC DNA]</scope>
    <source>
        <strain evidence="3 4">S4</strain>
    </source>
</reference>
<dbReference type="InterPro" id="IPR006597">
    <property type="entry name" value="Sel1-like"/>
</dbReference>
<keyword evidence="4" id="KW-1185">Reference proteome</keyword>
<feature type="region of interest" description="Disordered" evidence="2">
    <location>
        <begin position="823"/>
        <end position="871"/>
    </location>
</feature>
<feature type="compositionally biased region" description="Basic and acidic residues" evidence="2">
    <location>
        <begin position="28"/>
        <end position="45"/>
    </location>
</feature>
<dbReference type="InterPro" id="IPR011990">
    <property type="entry name" value="TPR-like_helical_dom_sf"/>
</dbReference>
<dbReference type="EMBL" id="MCFG01000424">
    <property type="protein sequence ID" value="ORX68453.1"/>
    <property type="molecule type" value="Genomic_DNA"/>
</dbReference>
<feature type="region of interest" description="Disordered" evidence="2">
    <location>
        <begin position="99"/>
        <end position="177"/>
    </location>
</feature>
<feature type="compositionally biased region" description="Polar residues" evidence="2">
    <location>
        <begin position="859"/>
        <end position="869"/>
    </location>
</feature>
<accession>A0A1Y1W4F6</accession>
<gene>
    <name evidence="3" type="ORF">BCR32DRAFT_238017</name>
</gene>
<comment type="caution">
    <text evidence="3">The sequence shown here is derived from an EMBL/GenBank/DDBJ whole genome shotgun (WGS) entry which is preliminary data.</text>
</comment>
<proteinExistence type="predicted"/>
<reference evidence="3 4" key="2">
    <citation type="submission" date="2016-08" db="EMBL/GenBank/DDBJ databases">
        <title>Pervasive Adenine N6-methylation of Active Genes in Fungi.</title>
        <authorList>
            <consortium name="DOE Joint Genome Institute"/>
            <person name="Mondo S.J."/>
            <person name="Dannebaum R.O."/>
            <person name="Kuo R.C."/>
            <person name="Labutti K."/>
            <person name="Haridas S."/>
            <person name="Kuo A."/>
            <person name="Salamov A."/>
            <person name="Ahrendt S.R."/>
            <person name="Lipzen A."/>
            <person name="Sullivan W."/>
            <person name="Andreopoulos W.B."/>
            <person name="Clum A."/>
            <person name="Lindquist E."/>
            <person name="Daum C."/>
            <person name="Ramamoorthy G.K."/>
            <person name="Gryganskyi A."/>
            <person name="Culley D."/>
            <person name="Magnuson J.K."/>
            <person name="James T.Y."/>
            <person name="O'Malley M.A."/>
            <person name="Stajich J.E."/>
            <person name="Spatafora J.W."/>
            <person name="Visel A."/>
            <person name="Grigoriev I.V."/>
        </authorList>
    </citation>
    <scope>NUCLEOTIDE SEQUENCE [LARGE SCALE GENOMIC DNA]</scope>
    <source>
        <strain evidence="3 4">S4</strain>
    </source>
</reference>
<dbReference type="SMART" id="SM00671">
    <property type="entry name" value="SEL1"/>
    <property type="match status" value="7"/>
</dbReference>
<evidence type="ECO:0000256" key="1">
    <source>
        <dbReference type="ARBA" id="ARBA00022737"/>
    </source>
</evidence>
<evidence type="ECO:0000313" key="3">
    <source>
        <dbReference type="EMBL" id="ORX68453.1"/>
    </source>
</evidence>
<dbReference type="OrthoDB" id="272077at2759"/>
<feature type="compositionally biased region" description="Polar residues" evidence="2">
    <location>
        <begin position="46"/>
        <end position="77"/>
    </location>
</feature>
<dbReference type="InterPro" id="IPR051726">
    <property type="entry name" value="Chitin_Synth_Reg"/>
</dbReference>
<feature type="compositionally biased region" description="Low complexity" evidence="2">
    <location>
        <begin position="831"/>
        <end position="858"/>
    </location>
</feature>
<dbReference type="Proteomes" id="UP000193944">
    <property type="component" value="Unassembled WGS sequence"/>
</dbReference>
<protein>
    <submittedName>
        <fullName evidence="3">HCP-like protein</fullName>
    </submittedName>
</protein>
<keyword evidence="1" id="KW-0677">Repeat</keyword>
<dbReference type="Gene3D" id="1.25.40.10">
    <property type="entry name" value="Tetratricopeptide repeat domain"/>
    <property type="match status" value="3"/>
</dbReference>
<dbReference type="SUPFAM" id="SSF81901">
    <property type="entry name" value="HCP-like"/>
    <property type="match status" value="2"/>
</dbReference>
<organism evidence="3 4">
    <name type="scientific">Anaeromyces robustus</name>
    <dbReference type="NCBI Taxonomy" id="1754192"/>
    <lineage>
        <taxon>Eukaryota</taxon>
        <taxon>Fungi</taxon>
        <taxon>Fungi incertae sedis</taxon>
        <taxon>Chytridiomycota</taxon>
        <taxon>Chytridiomycota incertae sedis</taxon>
        <taxon>Neocallimastigomycetes</taxon>
        <taxon>Neocallimastigales</taxon>
        <taxon>Neocallimastigaceae</taxon>
        <taxon>Anaeromyces</taxon>
    </lineage>
</organism>
<feature type="region of interest" description="Disordered" evidence="2">
    <location>
        <begin position="1"/>
        <end position="81"/>
    </location>
</feature>
<name>A0A1Y1W4F6_9FUNG</name>
<dbReference type="Pfam" id="PF08238">
    <property type="entry name" value="Sel1"/>
    <property type="match status" value="7"/>
</dbReference>
<dbReference type="PANTHER" id="PTHR46430">
    <property type="entry name" value="PROTEIN SKT5-RELATED"/>
    <property type="match status" value="1"/>
</dbReference>
<dbReference type="STRING" id="1754192.A0A1Y1W4F6"/>
<dbReference type="AlphaFoldDB" id="A0A1Y1W4F6"/>
<evidence type="ECO:0000313" key="4">
    <source>
        <dbReference type="Proteomes" id="UP000193944"/>
    </source>
</evidence>
<evidence type="ECO:0000256" key="2">
    <source>
        <dbReference type="SAM" id="MobiDB-lite"/>
    </source>
</evidence>